<feature type="transmembrane region" description="Helical" evidence="5">
    <location>
        <begin position="143"/>
        <end position="164"/>
    </location>
</feature>
<feature type="transmembrane region" description="Helical" evidence="5">
    <location>
        <begin position="117"/>
        <end position="136"/>
    </location>
</feature>
<evidence type="ECO:0000259" key="6">
    <source>
        <dbReference type="Pfam" id="PF04932"/>
    </source>
</evidence>
<evidence type="ECO:0000256" key="1">
    <source>
        <dbReference type="ARBA" id="ARBA00004141"/>
    </source>
</evidence>
<dbReference type="GO" id="GO:0016874">
    <property type="term" value="F:ligase activity"/>
    <property type="evidence" value="ECO:0007669"/>
    <property type="project" value="UniProtKB-KW"/>
</dbReference>
<protein>
    <submittedName>
        <fullName evidence="7">O-antigen ligase family protein</fullName>
    </submittedName>
</protein>
<feature type="transmembrane region" description="Helical" evidence="5">
    <location>
        <begin position="385"/>
        <end position="401"/>
    </location>
</feature>
<evidence type="ECO:0000256" key="4">
    <source>
        <dbReference type="ARBA" id="ARBA00023136"/>
    </source>
</evidence>
<evidence type="ECO:0000256" key="5">
    <source>
        <dbReference type="SAM" id="Phobius"/>
    </source>
</evidence>
<dbReference type="EMBL" id="JAROCY010000019">
    <property type="protein sequence ID" value="MDF8334987.1"/>
    <property type="molecule type" value="Genomic_DNA"/>
</dbReference>
<feature type="domain" description="O-antigen ligase-related" evidence="6">
    <location>
        <begin position="225"/>
        <end position="361"/>
    </location>
</feature>
<keyword evidence="8" id="KW-1185">Reference proteome</keyword>
<feature type="transmembrane region" description="Helical" evidence="5">
    <location>
        <begin position="240"/>
        <end position="257"/>
    </location>
</feature>
<accession>A0ABT6CM41</accession>
<feature type="transmembrane region" description="Helical" evidence="5">
    <location>
        <begin position="60"/>
        <end position="77"/>
    </location>
</feature>
<dbReference type="RefSeq" id="WP_277279758.1">
    <property type="nucleotide sequence ID" value="NZ_JAROCY010000019.1"/>
</dbReference>
<comment type="caution">
    <text evidence="7">The sequence shown here is derived from an EMBL/GenBank/DDBJ whole genome shotgun (WGS) entry which is preliminary data.</text>
</comment>
<dbReference type="Pfam" id="PF04932">
    <property type="entry name" value="Wzy_C"/>
    <property type="match status" value="1"/>
</dbReference>
<proteinExistence type="predicted"/>
<dbReference type="InterPro" id="IPR051533">
    <property type="entry name" value="WaaL-like"/>
</dbReference>
<gene>
    <name evidence="7" type="ORF">POM99_17395</name>
</gene>
<comment type="subcellular location">
    <subcellularLocation>
        <location evidence="1">Membrane</location>
        <topology evidence="1">Multi-pass membrane protein</topology>
    </subcellularLocation>
</comment>
<feature type="transmembrane region" description="Helical" evidence="5">
    <location>
        <begin position="264"/>
        <end position="282"/>
    </location>
</feature>
<keyword evidence="4 5" id="KW-0472">Membrane</keyword>
<dbReference type="PANTHER" id="PTHR37422">
    <property type="entry name" value="TEICHURONIC ACID BIOSYNTHESIS PROTEIN TUAE"/>
    <property type="match status" value="1"/>
</dbReference>
<name>A0ABT6CM41_9SPHN</name>
<organism evidence="7 8">
    <name type="scientific">Novosphingobium cyanobacteriorum</name>
    <dbReference type="NCBI Taxonomy" id="3024215"/>
    <lineage>
        <taxon>Bacteria</taxon>
        <taxon>Pseudomonadati</taxon>
        <taxon>Pseudomonadota</taxon>
        <taxon>Alphaproteobacteria</taxon>
        <taxon>Sphingomonadales</taxon>
        <taxon>Sphingomonadaceae</taxon>
        <taxon>Novosphingobium</taxon>
    </lineage>
</organism>
<reference evidence="7 8" key="1">
    <citation type="submission" date="2023-03" db="EMBL/GenBank/DDBJ databases">
        <title>Novosphingobium cyanobacteriorum sp. nov., isolated from a eutrophic reservoir during the Microcystis bloom period.</title>
        <authorList>
            <person name="Kang M."/>
            <person name="Le V."/>
            <person name="Ko S.-R."/>
            <person name="Lee S.-A."/>
            <person name="Ahn C.-Y."/>
        </authorList>
    </citation>
    <scope>NUCLEOTIDE SEQUENCE [LARGE SCALE GENOMIC DNA]</scope>
    <source>
        <strain evidence="7 8">HBC54</strain>
    </source>
</reference>
<feature type="transmembrane region" description="Helical" evidence="5">
    <location>
        <begin position="216"/>
        <end position="234"/>
    </location>
</feature>
<evidence type="ECO:0000313" key="8">
    <source>
        <dbReference type="Proteomes" id="UP001222770"/>
    </source>
</evidence>
<feature type="transmembrane region" description="Helical" evidence="5">
    <location>
        <begin position="407"/>
        <end position="426"/>
    </location>
</feature>
<keyword evidence="3 5" id="KW-1133">Transmembrane helix</keyword>
<keyword evidence="2 5" id="KW-0812">Transmembrane</keyword>
<feature type="transmembrane region" description="Helical" evidence="5">
    <location>
        <begin position="359"/>
        <end position="378"/>
    </location>
</feature>
<dbReference type="Proteomes" id="UP001222770">
    <property type="component" value="Unassembled WGS sequence"/>
</dbReference>
<evidence type="ECO:0000313" key="7">
    <source>
        <dbReference type="EMBL" id="MDF8334987.1"/>
    </source>
</evidence>
<dbReference type="InterPro" id="IPR007016">
    <property type="entry name" value="O-antigen_ligase-rel_domated"/>
</dbReference>
<sequence>MKEMLAANCRLAASALLMVSALAIGGSASRPDFELALTALALACLLTDLWLVHPIQRNSIIKWIILLVAIVPMLQLIPLPEFLWTTLPQAEVARNLPLGAPDATFRKTLTINPDSTLYSFLVTIPALVALWMASGLSRRDQTILLGLFVIGVISSAILGIFQSAGGMSMQIYQDSHRGVATGLFASRNHFVDLLILGVPVVFYLSLSYKIAENRSLIIAALCSMSLILFASVIGSASRTGLILFASTFLVCTILYIEPSTRLRFSFLSLAAIAFLGSALYLAPKTGYIKVISDRLSTEGEARWEIWRNSLEAAKMFLPWGSGSGTFTQAYMITEPLKSMRFSYINAAHNEYLQFFLENGYIFIAQLMILALIFLKIIARRDTSRQVLLLAVCFSAIIVHSLDDYPFRVLALNIPFSILVGCILGKLDTCKNRAFQG</sequence>
<evidence type="ECO:0000256" key="2">
    <source>
        <dbReference type="ARBA" id="ARBA00022692"/>
    </source>
</evidence>
<evidence type="ECO:0000256" key="3">
    <source>
        <dbReference type="ARBA" id="ARBA00022989"/>
    </source>
</evidence>
<feature type="transmembrane region" description="Helical" evidence="5">
    <location>
        <begin position="184"/>
        <end position="204"/>
    </location>
</feature>
<feature type="transmembrane region" description="Helical" evidence="5">
    <location>
        <begin position="33"/>
        <end position="53"/>
    </location>
</feature>
<dbReference type="PANTHER" id="PTHR37422:SF13">
    <property type="entry name" value="LIPOPOLYSACCHARIDE BIOSYNTHESIS PROTEIN PA4999-RELATED"/>
    <property type="match status" value="1"/>
</dbReference>
<keyword evidence="7" id="KW-0436">Ligase</keyword>